<dbReference type="PANTHER" id="PTHR34975:SF2">
    <property type="entry name" value="SPORE GERMINATION PROTEIN A2"/>
    <property type="match status" value="1"/>
</dbReference>
<name>A0ABY4RUK6_9BACL</name>
<feature type="transmembrane region" description="Helical" evidence="8">
    <location>
        <begin position="148"/>
        <end position="167"/>
    </location>
</feature>
<feature type="transmembrane region" description="Helical" evidence="8">
    <location>
        <begin position="40"/>
        <end position="61"/>
    </location>
</feature>
<feature type="transmembrane region" description="Helical" evidence="8">
    <location>
        <begin position="338"/>
        <end position="356"/>
    </location>
</feature>
<dbReference type="Gene3D" id="1.20.1740.10">
    <property type="entry name" value="Amino acid/polyamine transporter I"/>
    <property type="match status" value="1"/>
</dbReference>
<dbReference type="Pfam" id="PF03845">
    <property type="entry name" value="Spore_permease"/>
    <property type="match status" value="1"/>
</dbReference>
<protein>
    <submittedName>
        <fullName evidence="9">Spore germination protein YndE</fullName>
    </submittedName>
</protein>
<accession>A0ABY4RUK6</accession>
<dbReference type="RefSeq" id="WP_249860775.1">
    <property type="nucleotide sequence ID" value="NZ_CP027059.1"/>
</dbReference>
<dbReference type="Proteomes" id="UP001057134">
    <property type="component" value="Chromosome"/>
</dbReference>
<comment type="similarity">
    <text evidence="2">Belongs to the amino acid-polyamine-organocation (APC) superfamily. Spore germination protein (SGP) (TC 2.A.3.9) family.</text>
</comment>
<feature type="transmembrane region" description="Helical" evidence="8">
    <location>
        <begin position="81"/>
        <end position="101"/>
    </location>
</feature>
<proteinExistence type="inferred from homology"/>
<keyword evidence="10" id="KW-1185">Reference proteome</keyword>
<gene>
    <name evidence="9" type="primary">yndE_4</name>
    <name evidence="9" type="ORF">SK3146_04385</name>
</gene>
<feature type="transmembrane region" description="Helical" evidence="8">
    <location>
        <begin position="215"/>
        <end position="238"/>
    </location>
</feature>
<reference evidence="9" key="1">
    <citation type="submission" date="2018-02" db="EMBL/GenBank/DDBJ databases">
        <authorList>
            <person name="Kim S.-K."/>
            <person name="Jung H.-I."/>
            <person name="Lee S.-W."/>
        </authorList>
    </citation>
    <scope>NUCLEOTIDE SEQUENCE</scope>
    <source>
        <strain evidence="9">SK3146</strain>
    </source>
</reference>
<evidence type="ECO:0000256" key="7">
    <source>
        <dbReference type="ARBA" id="ARBA00023136"/>
    </source>
</evidence>
<keyword evidence="6 8" id="KW-1133">Transmembrane helix</keyword>
<evidence type="ECO:0000313" key="10">
    <source>
        <dbReference type="Proteomes" id="UP001057134"/>
    </source>
</evidence>
<keyword evidence="4" id="KW-0309">Germination</keyword>
<keyword evidence="3" id="KW-0813">Transport</keyword>
<keyword evidence="5 8" id="KW-0812">Transmembrane</keyword>
<dbReference type="PANTHER" id="PTHR34975">
    <property type="entry name" value="SPORE GERMINATION PROTEIN A2"/>
    <property type="match status" value="1"/>
</dbReference>
<feature type="transmembrane region" description="Helical" evidence="8">
    <location>
        <begin position="121"/>
        <end position="141"/>
    </location>
</feature>
<evidence type="ECO:0000256" key="8">
    <source>
        <dbReference type="SAM" id="Phobius"/>
    </source>
</evidence>
<evidence type="ECO:0000313" key="9">
    <source>
        <dbReference type="EMBL" id="UQZ85102.1"/>
    </source>
</evidence>
<evidence type="ECO:0000256" key="5">
    <source>
        <dbReference type="ARBA" id="ARBA00022692"/>
    </source>
</evidence>
<dbReference type="NCBIfam" id="TIGR00912">
    <property type="entry name" value="2A0309"/>
    <property type="match status" value="1"/>
</dbReference>
<dbReference type="EMBL" id="CP027059">
    <property type="protein sequence ID" value="UQZ85102.1"/>
    <property type="molecule type" value="Genomic_DNA"/>
</dbReference>
<evidence type="ECO:0000256" key="3">
    <source>
        <dbReference type="ARBA" id="ARBA00022448"/>
    </source>
</evidence>
<feature type="transmembrane region" description="Helical" evidence="8">
    <location>
        <begin position="187"/>
        <end position="206"/>
    </location>
</feature>
<organism evidence="9 10">
    <name type="scientific">Paenibacillus konkukensis</name>
    <dbReference type="NCBI Taxonomy" id="2020716"/>
    <lineage>
        <taxon>Bacteria</taxon>
        <taxon>Bacillati</taxon>
        <taxon>Bacillota</taxon>
        <taxon>Bacilli</taxon>
        <taxon>Bacillales</taxon>
        <taxon>Paenibacillaceae</taxon>
        <taxon>Paenibacillus</taxon>
    </lineage>
</organism>
<sequence length="368" mass="40548">MSRSGAISIRAFTVLVIFFMVGTSILIAPAGLAADAKQDAWLACIAGVLFNAFVVLLYGYLGRKLGSLTLVEYCRKTLGTWAGGAVALGFVGFFYLLAALMVGDMGYFLTTQTIPETPIEIVQILFALALIGAVRAGLGVFTRAAEIFFPWMIILFLILIIPVIPKFELSGFTPMLEYGVKPVMKGAFKFYGLQEMVVLLMIYPYVVHERGRGRAFFFGVLIGGCFLIVTTVGSIAVLGPSLTANQLFPAYTLAKNINIGQFLQRVEGMMIFIWVLSIFLKISITLHASVLGFGQLLGFKDYRPLTVPLAFGLIVLSLMCYPNTLFIQEFLAKNWSPFNLIFTLFLPLLLLAVSWLRRKSADHPLSQK</sequence>
<dbReference type="InterPro" id="IPR004761">
    <property type="entry name" value="Spore_GerAB"/>
</dbReference>
<evidence type="ECO:0000256" key="1">
    <source>
        <dbReference type="ARBA" id="ARBA00004141"/>
    </source>
</evidence>
<feature type="transmembrane region" description="Helical" evidence="8">
    <location>
        <begin position="12"/>
        <end position="34"/>
    </location>
</feature>
<keyword evidence="7 8" id="KW-0472">Membrane</keyword>
<comment type="subcellular location">
    <subcellularLocation>
        <location evidence="1">Membrane</location>
        <topology evidence="1">Multi-pass membrane protein</topology>
    </subcellularLocation>
</comment>
<reference evidence="9" key="2">
    <citation type="journal article" date="2021" name="J Anim Sci Technol">
        <title>Complete genome sequence of Paenibacillus konkukensis sp. nov. SK3146 as a potential probiotic strain.</title>
        <authorList>
            <person name="Jung H.I."/>
            <person name="Park S."/>
            <person name="Niu K.M."/>
            <person name="Lee S.W."/>
            <person name="Kothari D."/>
            <person name="Yi K.J."/>
            <person name="Kim S.K."/>
        </authorList>
    </citation>
    <scope>NUCLEOTIDE SEQUENCE</scope>
    <source>
        <strain evidence="9">SK3146</strain>
    </source>
</reference>
<feature type="transmembrane region" description="Helical" evidence="8">
    <location>
        <begin position="271"/>
        <end position="293"/>
    </location>
</feature>
<evidence type="ECO:0000256" key="2">
    <source>
        <dbReference type="ARBA" id="ARBA00007998"/>
    </source>
</evidence>
<feature type="transmembrane region" description="Helical" evidence="8">
    <location>
        <begin position="305"/>
        <end position="326"/>
    </location>
</feature>
<evidence type="ECO:0000256" key="4">
    <source>
        <dbReference type="ARBA" id="ARBA00022544"/>
    </source>
</evidence>
<evidence type="ECO:0000256" key="6">
    <source>
        <dbReference type="ARBA" id="ARBA00022989"/>
    </source>
</evidence>